<dbReference type="GO" id="GO:0019988">
    <property type="term" value="P:charged-tRNA amino acid modification"/>
    <property type="evidence" value="ECO:0007669"/>
    <property type="project" value="InterPro"/>
</dbReference>
<dbReference type="InterPro" id="IPR029021">
    <property type="entry name" value="Prot-tyrosine_phosphatase-like"/>
</dbReference>
<dbReference type="InterPro" id="IPR007306">
    <property type="entry name" value="Rit1"/>
</dbReference>
<reference evidence="3" key="1">
    <citation type="submission" date="2021-02" db="EMBL/GenBank/DDBJ databases">
        <title>Psilocybe cubensis genome.</title>
        <authorList>
            <person name="Mckernan K.J."/>
            <person name="Crawford S."/>
            <person name="Trippe A."/>
            <person name="Kane L.T."/>
            <person name="Mclaughlin S."/>
        </authorList>
    </citation>
    <scope>NUCLEOTIDE SEQUENCE [LARGE SCALE GENOMIC DNA]</scope>
    <source>
        <strain evidence="3">MGC-MH-2018</strain>
    </source>
</reference>
<dbReference type="PANTHER" id="PTHR31811:SF0">
    <property type="entry name" value="TRNA A64-2'-O-RIBOSYLPHOSPHATE TRANSFERASE"/>
    <property type="match status" value="1"/>
</dbReference>
<dbReference type="PIRSF" id="PIRSF007747">
    <property type="entry name" value="Ribosyl_Ptfrase"/>
    <property type="match status" value="1"/>
</dbReference>
<comment type="caution">
    <text evidence="3">The sequence shown here is derived from an EMBL/GenBank/DDBJ whole genome shotgun (WGS) entry which is preliminary data.</text>
</comment>
<name>A0A8H7XYA6_PSICU</name>
<evidence type="ECO:0008006" key="4">
    <source>
        <dbReference type="Google" id="ProtNLM"/>
    </source>
</evidence>
<accession>A0A8H7XYA6</accession>
<protein>
    <recommendedName>
        <fullName evidence="4">Initiator tRNA phosphoribosyl transferase</fullName>
    </recommendedName>
</protein>
<dbReference type="EMBL" id="JAFIQS010000004">
    <property type="protein sequence ID" value="KAG5170215.1"/>
    <property type="molecule type" value="Genomic_DNA"/>
</dbReference>
<dbReference type="Pfam" id="PF17184">
    <property type="entry name" value="Rit1_C"/>
    <property type="match status" value="1"/>
</dbReference>
<dbReference type="InterPro" id="IPR033421">
    <property type="entry name" value="Rit1_DUSP-like"/>
</dbReference>
<sequence>MDPQGIRTIDTLSILRKESLDIFNRLHSIAEDAAFVRQVRAAYPAIPLLPNLRCGSWYADPKISAKIPAYFKSTDGHFNNWSFNLRRSNLHLLPLIMEENGLILVDSTRAGKRIPDALSKTVPIWCAVINRALVILHPELSNEEKRRTKWDSALYTPPSAVSRQEHAQIEQRLDSWARALADSSFVLPVLPAPLRPMWITPGTTTFPALPTKDNDNLDFLPVVCLSASKQIEQGLERRSCGFSYIQGSGDDHELWGMGLTPELFWANHDELLATERHQLPDLVSRVVSVHMLSCKREGQLPTPVAKVDGRLLICAIGEVPETPKQPDSEETDIACLILTPSIEQQTTSTSSKSYIHLAPGKKGQTDFLQIVLPQSMDFIAKNLALGRRVCIACESGKDYSVGVALAALQLFFTDRGTLLRNDAEKEKSSNKMDKNTIRTRLEWIVASRPQANPSRTTLKRVNEFLLTPSSFRIASKS</sequence>
<dbReference type="InterPro" id="IPR033449">
    <property type="entry name" value="Rit1_N"/>
</dbReference>
<dbReference type="AlphaFoldDB" id="A0A8H7XYA6"/>
<dbReference type="GO" id="GO:0043399">
    <property type="term" value="F:tRNA adenosine(64)-2'-O-ribosylphosphate transferase activity"/>
    <property type="evidence" value="ECO:0007669"/>
    <property type="project" value="InterPro"/>
</dbReference>
<dbReference type="Pfam" id="PF04179">
    <property type="entry name" value="Init_tRNA_PT"/>
    <property type="match status" value="1"/>
</dbReference>
<dbReference type="GO" id="GO:0005737">
    <property type="term" value="C:cytoplasm"/>
    <property type="evidence" value="ECO:0007669"/>
    <property type="project" value="TreeGrafter"/>
</dbReference>
<proteinExistence type="predicted"/>
<evidence type="ECO:0000259" key="1">
    <source>
        <dbReference type="Pfam" id="PF04179"/>
    </source>
</evidence>
<dbReference type="Gene3D" id="3.90.190.10">
    <property type="entry name" value="Protein tyrosine phosphatase superfamily"/>
    <property type="match status" value="1"/>
</dbReference>
<gene>
    <name evidence="3" type="ORF">JR316_004603</name>
</gene>
<evidence type="ECO:0000259" key="2">
    <source>
        <dbReference type="Pfam" id="PF17184"/>
    </source>
</evidence>
<dbReference type="PANTHER" id="PTHR31811">
    <property type="entry name" value="TRNA A64-2'-O-RIBOSYLPHOSPHATE TRANSFERASE"/>
    <property type="match status" value="1"/>
</dbReference>
<dbReference type="OrthoDB" id="45256at2759"/>
<evidence type="ECO:0000313" key="3">
    <source>
        <dbReference type="EMBL" id="KAG5170215.1"/>
    </source>
</evidence>
<feature type="domain" description="Rit1 N-terminal" evidence="2">
    <location>
        <begin position="15"/>
        <end position="287"/>
    </location>
</feature>
<feature type="domain" description="Rit1 DUSP-like" evidence="1">
    <location>
        <begin position="355"/>
        <end position="465"/>
    </location>
</feature>
<organism evidence="3">
    <name type="scientific">Psilocybe cubensis</name>
    <name type="common">Psychedelic mushroom</name>
    <name type="synonym">Stropharia cubensis</name>
    <dbReference type="NCBI Taxonomy" id="181762"/>
    <lineage>
        <taxon>Eukaryota</taxon>
        <taxon>Fungi</taxon>
        <taxon>Dikarya</taxon>
        <taxon>Basidiomycota</taxon>
        <taxon>Agaricomycotina</taxon>
        <taxon>Agaricomycetes</taxon>
        <taxon>Agaricomycetidae</taxon>
        <taxon>Agaricales</taxon>
        <taxon>Agaricineae</taxon>
        <taxon>Strophariaceae</taxon>
        <taxon>Psilocybe</taxon>
    </lineage>
</organism>